<dbReference type="SUPFAM" id="SSF159245">
    <property type="entry name" value="AttH-like"/>
    <property type="match status" value="1"/>
</dbReference>
<reference evidence="1 2" key="1">
    <citation type="submission" date="2017-09" db="EMBL/GenBank/DDBJ databases">
        <title>Depth-based differentiation of microbial function through sediment-hosted aquifers and enrichment of novel symbionts in the deep terrestrial subsurface.</title>
        <authorList>
            <person name="Probst A.J."/>
            <person name="Ladd B."/>
            <person name="Jarett J.K."/>
            <person name="Geller-Mcgrath D.E."/>
            <person name="Sieber C.M."/>
            <person name="Emerson J.B."/>
            <person name="Anantharaman K."/>
            <person name="Thomas B.C."/>
            <person name="Malmstrom R."/>
            <person name="Stieglmeier M."/>
            <person name="Klingl A."/>
            <person name="Woyke T."/>
            <person name="Ryan C.M."/>
            <person name="Banfield J.F."/>
        </authorList>
    </citation>
    <scope>NUCLEOTIDE SEQUENCE [LARGE SCALE GENOMIC DNA]</scope>
    <source>
        <strain evidence="1">CG23_combo_of_CG06-09_8_20_14_all_39_39</strain>
    </source>
</reference>
<dbReference type="Proteomes" id="UP000231235">
    <property type="component" value="Unassembled WGS sequence"/>
</dbReference>
<accession>A0A2G9Z7P0</accession>
<comment type="caution">
    <text evidence="1">The sequence shown here is derived from an EMBL/GenBank/DDBJ whole genome shotgun (WGS) entry which is preliminary data.</text>
</comment>
<dbReference type="EMBL" id="PCRX01000008">
    <property type="protein sequence ID" value="PIP29172.1"/>
    <property type="molecule type" value="Genomic_DNA"/>
</dbReference>
<sequence>MAWKIKIPGKNIKLNLTAKVDNQEMLFGSINYWEGPLRVKGSFDGKKITG</sequence>
<name>A0A2G9Z7P0_9BACT</name>
<dbReference type="InterPro" id="IPR023374">
    <property type="entry name" value="AttH-like_dom_sf"/>
</dbReference>
<dbReference type="Gene3D" id="2.40.370.10">
    <property type="entry name" value="AttH-like domain"/>
    <property type="match status" value="1"/>
</dbReference>
<protein>
    <submittedName>
        <fullName evidence="1">Carotenoid 1,2-hydratase</fullName>
    </submittedName>
</protein>
<dbReference type="Pfam" id="PF17186">
    <property type="entry name" value="Lipocalin_9"/>
    <property type="match status" value="1"/>
</dbReference>
<evidence type="ECO:0000313" key="1">
    <source>
        <dbReference type="EMBL" id="PIP29172.1"/>
    </source>
</evidence>
<organism evidence="1 2">
    <name type="scientific">Candidatus Kuenenbacteria bacterium CG23_combo_of_CG06-09_8_20_14_all_39_39</name>
    <dbReference type="NCBI Taxonomy" id="1974623"/>
    <lineage>
        <taxon>Bacteria</taxon>
        <taxon>Candidatus Kueneniibacteriota</taxon>
    </lineage>
</organism>
<evidence type="ECO:0000313" key="2">
    <source>
        <dbReference type="Proteomes" id="UP000231235"/>
    </source>
</evidence>
<gene>
    <name evidence="1" type="ORF">COX28_00450</name>
</gene>
<dbReference type="AlphaFoldDB" id="A0A2G9Z7P0"/>
<proteinExistence type="predicted"/>
<feature type="non-terminal residue" evidence="1">
    <location>
        <position position="50"/>
    </location>
</feature>